<dbReference type="PROSITE" id="PS51781">
    <property type="entry name" value="SH3B"/>
    <property type="match status" value="1"/>
</dbReference>
<dbReference type="Pfam" id="PF08239">
    <property type="entry name" value="SH3_3"/>
    <property type="match status" value="1"/>
</dbReference>
<comment type="subcellular location">
    <subcellularLocation>
        <location evidence="1">Membrane</location>
        <topology evidence="1">Single-pass membrane protein</topology>
    </subcellularLocation>
</comment>
<evidence type="ECO:0000313" key="9">
    <source>
        <dbReference type="EMBL" id="GAA6167766.1"/>
    </source>
</evidence>
<evidence type="ECO:0000256" key="5">
    <source>
        <dbReference type="ARBA" id="ARBA00023136"/>
    </source>
</evidence>
<feature type="coiled-coil region" evidence="6">
    <location>
        <begin position="96"/>
        <end position="189"/>
    </location>
</feature>
<keyword evidence="5 7" id="KW-0472">Membrane</keyword>
<evidence type="ECO:0000256" key="1">
    <source>
        <dbReference type="ARBA" id="ARBA00004167"/>
    </source>
</evidence>
<evidence type="ECO:0000259" key="8">
    <source>
        <dbReference type="PROSITE" id="PS51781"/>
    </source>
</evidence>
<dbReference type="NCBIfam" id="TIGR04211">
    <property type="entry name" value="SH3_and_anchor"/>
    <property type="match status" value="1"/>
</dbReference>
<proteinExistence type="predicted"/>
<dbReference type="Proteomes" id="UP001465153">
    <property type="component" value="Unassembled WGS sequence"/>
</dbReference>
<dbReference type="Gene3D" id="2.30.30.40">
    <property type="entry name" value="SH3 Domains"/>
    <property type="match status" value="1"/>
</dbReference>
<evidence type="ECO:0000256" key="4">
    <source>
        <dbReference type="ARBA" id="ARBA00022989"/>
    </source>
</evidence>
<evidence type="ECO:0000256" key="7">
    <source>
        <dbReference type="SAM" id="Phobius"/>
    </source>
</evidence>
<accession>A0ABQ0A7Z0</accession>
<dbReference type="InterPro" id="IPR016476">
    <property type="entry name" value="SH3_dom_pro"/>
</dbReference>
<keyword evidence="3" id="KW-0732">Signal</keyword>
<evidence type="ECO:0000313" key="10">
    <source>
        <dbReference type="Proteomes" id="UP001465153"/>
    </source>
</evidence>
<keyword evidence="10" id="KW-1185">Reference proteome</keyword>
<evidence type="ECO:0000256" key="6">
    <source>
        <dbReference type="SAM" id="Coils"/>
    </source>
</evidence>
<dbReference type="EMBL" id="BAABWN010000004">
    <property type="protein sequence ID" value="GAA6167766.1"/>
    <property type="molecule type" value="Genomic_DNA"/>
</dbReference>
<feature type="transmembrane region" description="Helical" evidence="7">
    <location>
        <begin position="194"/>
        <end position="212"/>
    </location>
</feature>
<protein>
    <submittedName>
        <fullName evidence="9">TIGR04211 family SH3 domain-containing protein</fullName>
    </submittedName>
</protein>
<organism evidence="9 10">
    <name type="scientific">Sessilibacter corallicola</name>
    <dbReference type="NCBI Taxonomy" id="2904075"/>
    <lineage>
        <taxon>Bacteria</taxon>
        <taxon>Pseudomonadati</taxon>
        <taxon>Pseudomonadota</taxon>
        <taxon>Gammaproteobacteria</taxon>
        <taxon>Cellvibrionales</taxon>
        <taxon>Cellvibrionaceae</taxon>
        <taxon>Sessilibacter</taxon>
    </lineage>
</organism>
<dbReference type="RefSeq" id="WP_233089003.1">
    <property type="nucleotide sequence ID" value="NZ_BAABWN010000004.1"/>
</dbReference>
<dbReference type="SMART" id="SM00287">
    <property type="entry name" value="SH3b"/>
    <property type="match status" value="1"/>
</dbReference>
<name>A0ABQ0A7Z0_9GAMM</name>
<comment type="caution">
    <text evidence="9">The sequence shown here is derived from an EMBL/GenBank/DDBJ whole genome shotgun (WGS) entry which is preliminary data.</text>
</comment>
<evidence type="ECO:0000256" key="2">
    <source>
        <dbReference type="ARBA" id="ARBA00022692"/>
    </source>
</evidence>
<keyword evidence="2 7" id="KW-0812">Transmembrane</keyword>
<feature type="domain" description="SH3b" evidence="8">
    <location>
        <begin position="23"/>
        <end position="90"/>
    </location>
</feature>
<sequence length="228" mass="26263">MKQFILVSFIVLTTLLHTDNTFAETGYVSDILYVPLRSGKGNQFRILDSAMKSGTKLEILAEDTENGWFTVRTSDGKEGYVRAQYIIKEPTAQLKLTNAEQQISSLKQRTQQLQSELDQLQQNNKDLNSQLNSSIDAKSETARELEEIKRVSSDAIELNHRHQDLLNQHQMLQNQVDILKAENSRYKNDNRQTWFIYGAAAVFLGAFIAVIIPRFNFKKKNSEWIEYK</sequence>
<keyword evidence="6" id="KW-0175">Coiled coil</keyword>
<evidence type="ECO:0000256" key="3">
    <source>
        <dbReference type="ARBA" id="ARBA00022729"/>
    </source>
</evidence>
<gene>
    <name evidence="9" type="ORF">NBRC116591_15760</name>
</gene>
<keyword evidence="4 7" id="KW-1133">Transmembrane helix</keyword>
<dbReference type="PIRSF" id="PIRSF006158">
    <property type="entry name" value="UCP006158_SH3"/>
    <property type="match status" value="1"/>
</dbReference>
<dbReference type="InterPro" id="IPR003646">
    <property type="entry name" value="SH3-like_bac-type"/>
</dbReference>
<reference evidence="9 10" key="1">
    <citation type="submission" date="2024-04" db="EMBL/GenBank/DDBJ databases">
        <title>Draft genome sequence of Sessilibacter corallicola NBRC 116591.</title>
        <authorList>
            <person name="Miyakawa T."/>
            <person name="Kusuya Y."/>
            <person name="Miura T."/>
        </authorList>
    </citation>
    <scope>NUCLEOTIDE SEQUENCE [LARGE SCALE GENOMIC DNA]</scope>
    <source>
        <strain evidence="9 10">KU-00831-HH</strain>
    </source>
</reference>